<keyword evidence="2" id="KW-1185">Reference proteome</keyword>
<reference evidence="1" key="1">
    <citation type="submission" date="2023-10" db="EMBL/GenBank/DDBJ databases">
        <title>Genome assembly of Pristionchus species.</title>
        <authorList>
            <person name="Yoshida K."/>
            <person name="Sommer R.J."/>
        </authorList>
    </citation>
    <scope>NUCLEOTIDE SEQUENCE</scope>
    <source>
        <strain evidence="1">RS0144</strain>
    </source>
</reference>
<accession>A0AAV5SGA6</accession>
<sequence length="86" mass="9958">MRSTRISPSSTWLILPFSRLKRISLMIELFALPIKRRSSEDRNCSLSLMRSTNLTTRENLSGRVRERVRMIPQSALRDTPSSQPLL</sequence>
<gene>
    <name evidence="1" type="ORF">PENTCL1PPCAC_2619</name>
</gene>
<comment type="caution">
    <text evidence="1">The sequence shown here is derived from an EMBL/GenBank/DDBJ whole genome shotgun (WGS) entry which is preliminary data.</text>
</comment>
<dbReference type="AlphaFoldDB" id="A0AAV5SGA6"/>
<proteinExistence type="predicted"/>
<dbReference type="EMBL" id="BTSX01000001">
    <property type="protein sequence ID" value="GMS80444.1"/>
    <property type="molecule type" value="Genomic_DNA"/>
</dbReference>
<name>A0AAV5SGA6_9BILA</name>
<protein>
    <submittedName>
        <fullName evidence="1">Uncharacterized protein</fullName>
    </submittedName>
</protein>
<evidence type="ECO:0000313" key="2">
    <source>
        <dbReference type="Proteomes" id="UP001432027"/>
    </source>
</evidence>
<dbReference type="Proteomes" id="UP001432027">
    <property type="component" value="Unassembled WGS sequence"/>
</dbReference>
<organism evidence="1 2">
    <name type="scientific">Pristionchus entomophagus</name>
    <dbReference type="NCBI Taxonomy" id="358040"/>
    <lineage>
        <taxon>Eukaryota</taxon>
        <taxon>Metazoa</taxon>
        <taxon>Ecdysozoa</taxon>
        <taxon>Nematoda</taxon>
        <taxon>Chromadorea</taxon>
        <taxon>Rhabditida</taxon>
        <taxon>Rhabditina</taxon>
        <taxon>Diplogasteromorpha</taxon>
        <taxon>Diplogasteroidea</taxon>
        <taxon>Neodiplogasteridae</taxon>
        <taxon>Pristionchus</taxon>
    </lineage>
</organism>
<evidence type="ECO:0000313" key="1">
    <source>
        <dbReference type="EMBL" id="GMS80444.1"/>
    </source>
</evidence>